<dbReference type="EMBL" id="MU858203">
    <property type="protein sequence ID" value="KAK4209510.1"/>
    <property type="molecule type" value="Genomic_DNA"/>
</dbReference>
<dbReference type="Proteomes" id="UP001301769">
    <property type="component" value="Unassembled WGS sequence"/>
</dbReference>
<evidence type="ECO:0000256" key="2">
    <source>
        <dbReference type="SAM" id="MobiDB-lite"/>
    </source>
</evidence>
<feature type="compositionally biased region" description="Basic and acidic residues" evidence="2">
    <location>
        <begin position="14"/>
        <end position="23"/>
    </location>
</feature>
<dbReference type="Pfam" id="PF06985">
    <property type="entry name" value="HET"/>
    <property type="match status" value="1"/>
</dbReference>
<sequence>MEEAMDVTGADPADSDHKDHETSAVRQGEGGKRGRYSYSKCTICRQKKKKCEPPNRVWPSKCNRCLGLGLDCSPPEDLRTTSLTVSTQSPRIENGKIVKPHRTPTAVTTSSASPNIGRRRSLETLALAVAAQPPSPSEKNIAHDLGMCRRCELLQIFPARFLIPDRSRRGNVKFNRAPGPGHPGQRLAAKASGIWSPSMASAPSAITNEPTASSPRSSNLQQHVELGTLGDIRLRSNDCKLCLLVWLSADDQLVLAGEDPNRLDGFDQDSLTVHATWEIDGRELIPFANKVFYQPVTRHIRLSWKTDTKTEDFRPNDAYIVLCPDKPNPVGLDTAFLGRKIDSSARRELDYDQIRTWIKHCDFHHGSCRPATLLQAVPLNFDGDHRVLDVESLKLIPLKEDMEYVVLSYTWSENKRLLERSRYDLWHKVGLDEADLEPDVRTGIHLMRQLGKSYLWVDSLCVVHDDLSDRNRHYPVIDRIFANASLTICAAHPVRPPRNLNQHMMSCGANMSLLVHHPLETYIRDSTWSKGAWTSQDRLLSGRCLIFSTDLGRAWFQCQEESMSQDIFECSYRGYSADMVHNPVQIWNELSHPSSNYRAYIKSVELYTTTRLPSPEHALRAFEGIANFLSAHYGTRFFRGLPGIYLDMALLWTSVSSDTERRTFRGRPVAPSWSWASWTGEVTYRAKILTGAVENIHDWLKEHTWITWYLADYEGRLGQIGTFATGQLEQRAEGREPSRGPECDRQIVPPTRETRWPSRNQTLFFKKATEPVKSPGQMDSDENDIIGRPYFLQFWTWSAFFQLGPVWTEPSDGQGTPPHRQASTPVIRRFNILDINGDICGSIVLPNEFADKVESKSYNQDSGAKALTFEFVALSDAKYFRSEEIREWTYYIPKKREDSFWDLWYVLLVEKDEMDVSRRVGLGKVFKDAFHQSFQPGMEWREFILA</sequence>
<accession>A0AAN6Y1H9</accession>
<dbReference type="GO" id="GO:0008270">
    <property type="term" value="F:zinc ion binding"/>
    <property type="evidence" value="ECO:0007669"/>
    <property type="project" value="InterPro"/>
</dbReference>
<keyword evidence="5" id="KW-1185">Reference proteome</keyword>
<dbReference type="InterPro" id="IPR010730">
    <property type="entry name" value="HET"/>
</dbReference>
<gene>
    <name evidence="4" type="ORF">QBC37DRAFT_430347</name>
</gene>
<dbReference type="PANTHER" id="PTHR33112:SF12">
    <property type="entry name" value="HETEROKARYON INCOMPATIBILITY DOMAIN-CONTAINING PROTEIN"/>
    <property type="match status" value="1"/>
</dbReference>
<dbReference type="AlphaFoldDB" id="A0AAN6Y1H9"/>
<dbReference type="CDD" id="cd00067">
    <property type="entry name" value="GAL4"/>
    <property type="match status" value="1"/>
</dbReference>
<feature type="region of interest" description="Disordered" evidence="2">
    <location>
        <begin position="1"/>
        <end position="36"/>
    </location>
</feature>
<evidence type="ECO:0000313" key="5">
    <source>
        <dbReference type="Proteomes" id="UP001301769"/>
    </source>
</evidence>
<protein>
    <recommendedName>
        <fullName evidence="3">Zn(2)-C6 fungal-type domain-containing protein</fullName>
    </recommendedName>
</protein>
<keyword evidence="1" id="KW-0539">Nucleus</keyword>
<comment type="caution">
    <text evidence="4">The sequence shown here is derived from an EMBL/GenBank/DDBJ whole genome shotgun (WGS) entry which is preliminary data.</text>
</comment>
<evidence type="ECO:0000256" key="1">
    <source>
        <dbReference type="ARBA" id="ARBA00023242"/>
    </source>
</evidence>
<name>A0AAN6Y1H9_9PEZI</name>
<dbReference type="InterPro" id="IPR036864">
    <property type="entry name" value="Zn2-C6_fun-type_DNA-bd_sf"/>
</dbReference>
<dbReference type="PROSITE" id="PS50048">
    <property type="entry name" value="ZN2_CY6_FUNGAL_2"/>
    <property type="match status" value="1"/>
</dbReference>
<reference evidence="4" key="1">
    <citation type="journal article" date="2023" name="Mol. Phylogenet. Evol.">
        <title>Genome-scale phylogeny and comparative genomics of the fungal order Sordariales.</title>
        <authorList>
            <person name="Hensen N."/>
            <person name="Bonometti L."/>
            <person name="Westerberg I."/>
            <person name="Brannstrom I.O."/>
            <person name="Guillou S."/>
            <person name="Cros-Aarteil S."/>
            <person name="Calhoun S."/>
            <person name="Haridas S."/>
            <person name="Kuo A."/>
            <person name="Mondo S."/>
            <person name="Pangilinan J."/>
            <person name="Riley R."/>
            <person name="LaButti K."/>
            <person name="Andreopoulos B."/>
            <person name="Lipzen A."/>
            <person name="Chen C."/>
            <person name="Yan M."/>
            <person name="Daum C."/>
            <person name="Ng V."/>
            <person name="Clum A."/>
            <person name="Steindorff A."/>
            <person name="Ohm R.A."/>
            <person name="Martin F."/>
            <person name="Silar P."/>
            <person name="Natvig D.O."/>
            <person name="Lalanne C."/>
            <person name="Gautier V."/>
            <person name="Ament-Velasquez S.L."/>
            <person name="Kruys A."/>
            <person name="Hutchinson M.I."/>
            <person name="Powell A.J."/>
            <person name="Barry K."/>
            <person name="Miller A.N."/>
            <person name="Grigoriev I.V."/>
            <person name="Debuchy R."/>
            <person name="Gladieux P."/>
            <person name="Hiltunen Thoren M."/>
            <person name="Johannesson H."/>
        </authorList>
    </citation>
    <scope>NUCLEOTIDE SEQUENCE</scope>
    <source>
        <strain evidence="4">PSN293</strain>
    </source>
</reference>
<feature type="compositionally biased region" description="Basic and acidic residues" evidence="2">
    <location>
        <begin position="730"/>
        <end position="745"/>
    </location>
</feature>
<dbReference type="GO" id="GO:0000981">
    <property type="term" value="F:DNA-binding transcription factor activity, RNA polymerase II-specific"/>
    <property type="evidence" value="ECO:0007669"/>
    <property type="project" value="InterPro"/>
</dbReference>
<feature type="region of interest" description="Disordered" evidence="2">
    <location>
        <begin position="199"/>
        <end position="219"/>
    </location>
</feature>
<dbReference type="InterPro" id="IPR001138">
    <property type="entry name" value="Zn2Cys6_DnaBD"/>
</dbReference>
<dbReference type="SUPFAM" id="SSF57701">
    <property type="entry name" value="Zn2/Cys6 DNA-binding domain"/>
    <property type="match status" value="1"/>
</dbReference>
<organism evidence="4 5">
    <name type="scientific">Rhypophila decipiens</name>
    <dbReference type="NCBI Taxonomy" id="261697"/>
    <lineage>
        <taxon>Eukaryota</taxon>
        <taxon>Fungi</taxon>
        <taxon>Dikarya</taxon>
        <taxon>Ascomycota</taxon>
        <taxon>Pezizomycotina</taxon>
        <taxon>Sordariomycetes</taxon>
        <taxon>Sordariomycetidae</taxon>
        <taxon>Sordariales</taxon>
        <taxon>Naviculisporaceae</taxon>
        <taxon>Rhypophila</taxon>
    </lineage>
</organism>
<evidence type="ECO:0000313" key="4">
    <source>
        <dbReference type="EMBL" id="KAK4209510.1"/>
    </source>
</evidence>
<evidence type="ECO:0000259" key="3">
    <source>
        <dbReference type="PROSITE" id="PS50048"/>
    </source>
</evidence>
<reference evidence="4" key="2">
    <citation type="submission" date="2023-05" db="EMBL/GenBank/DDBJ databases">
        <authorList>
            <consortium name="Lawrence Berkeley National Laboratory"/>
            <person name="Steindorff A."/>
            <person name="Hensen N."/>
            <person name="Bonometti L."/>
            <person name="Westerberg I."/>
            <person name="Brannstrom I.O."/>
            <person name="Guillou S."/>
            <person name="Cros-Aarteil S."/>
            <person name="Calhoun S."/>
            <person name="Haridas S."/>
            <person name="Kuo A."/>
            <person name="Mondo S."/>
            <person name="Pangilinan J."/>
            <person name="Riley R."/>
            <person name="Labutti K."/>
            <person name="Andreopoulos B."/>
            <person name="Lipzen A."/>
            <person name="Chen C."/>
            <person name="Yanf M."/>
            <person name="Daum C."/>
            <person name="Ng V."/>
            <person name="Clum A."/>
            <person name="Ohm R."/>
            <person name="Martin F."/>
            <person name="Silar P."/>
            <person name="Natvig D."/>
            <person name="Lalanne C."/>
            <person name="Gautier V."/>
            <person name="Ament-Velasquez S.L."/>
            <person name="Kruys A."/>
            <person name="Hutchinson M.I."/>
            <person name="Powell A.J."/>
            <person name="Barry K."/>
            <person name="Miller A.N."/>
            <person name="Grigoriev I.V."/>
            <person name="Debuchy R."/>
            <person name="Gladieux P."/>
            <person name="Thoren M.H."/>
            <person name="Johannesson H."/>
        </authorList>
    </citation>
    <scope>NUCLEOTIDE SEQUENCE</scope>
    <source>
        <strain evidence="4">PSN293</strain>
    </source>
</reference>
<dbReference type="PANTHER" id="PTHR33112">
    <property type="entry name" value="DOMAIN PROTEIN, PUTATIVE-RELATED"/>
    <property type="match status" value="1"/>
</dbReference>
<proteinExistence type="predicted"/>
<feature type="region of interest" description="Disordered" evidence="2">
    <location>
        <begin position="730"/>
        <end position="752"/>
    </location>
</feature>
<feature type="domain" description="Zn(2)-C6 fungal-type" evidence="3">
    <location>
        <begin position="40"/>
        <end position="73"/>
    </location>
</feature>